<comment type="caution">
    <text evidence="13">The sequence shown here is derived from an EMBL/GenBank/DDBJ whole genome shotgun (WGS) entry which is preliminary data.</text>
</comment>
<dbReference type="Pfam" id="PF02163">
    <property type="entry name" value="Peptidase_M50"/>
    <property type="match status" value="1"/>
</dbReference>
<dbReference type="AlphaFoldDB" id="A0A1F7IAY2"/>
<evidence type="ECO:0000256" key="1">
    <source>
        <dbReference type="ARBA" id="ARBA00001947"/>
    </source>
</evidence>
<proteinExistence type="inferred from homology"/>
<dbReference type="PANTHER" id="PTHR42837:SF2">
    <property type="entry name" value="MEMBRANE METALLOPROTEASE ARASP2, CHLOROPLASTIC-RELATED"/>
    <property type="match status" value="1"/>
</dbReference>
<dbReference type="InterPro" id="IPR004387">
    <property type="entry name" value="Pept_M50_Zn"/>
</dbReference>
<dbReference type="GO" id="GO:0016020">
    <property type="term" value="C:membrane"/>
    <property type="evidence" value="ECO:0007669"/>
    <property type="project" value="UniProtKB-SubCell"/>
</dbReference>
<dbReference type="Gene3D" id="2.30.42.10">
    <property type="match status" value="1"/>
</dbReference>
<feature type="domain" description="Peptidase M50" evidence="12">
    <location>
        <begin position="6"/>
        <end position="348"/>
    </location>
</feature>
<comment type="subcellular location">
    <subcellularLocation>
        <location evidence="2">Membrane</location>
        <topology evidence="2">Multi-pass membrane protein</topology>
    </subcellularLocation>
</comment>
<dbReference type="GO" id="GO:0004222">
    <property type="term" value="F:metalloendopeptidase activity"/>
    <property type="evidence" value="ECO:0007669"/>
    <property type="project" value="InterPro"/>
</dbReference>
<evidence type="ECO:0000256" key="11">
    <source>
        <dbReference type="SAM" id="Phobius"/>
    </source>
</evidence>
<dbReference type="GO" id="GO:0006508">
    <property type="term" value="P:proteolysis"/>
    <property type="evidence" value="ECO:0007669"/>
    <property type="project" value="UniProtKB-KW"/>
</dbReference>
<keyword evidence="10 11" id="KW-0472">Membrane</keyword>
<feature type="transmembrane region" description="Helical" evidence="11">
    <location>
        <begin position="288"/>
        <end position="308"/>
    </location>
</feature>
<evidence type="ECO:0000256" key="5">
    <source>
        <dbReference type="ARBA" id="ARBA00022692"/>
    </source>
</evidence>
<dbReference type="Proteomes" id="UP000179270">
    <property type="component" value="Unassembled WGS sequence"/>
</dbReference>
<evidence type="ECO:0000259" key="12">
    <source>
        <dbReference type="Pfam" id="PF02163"/>
    </source>
</evidence>
<dbReference type="STRING" id="1802055.A3A74_02910"/>
<accession>A0A1F7IAY2</accession>
<keyword evidence="8 11" id="KW-1133">Transmembrane helix</keyword>
<protein>
    <recommendedName>
        <fullName evidence="12">Peptidase M50 domain-containing protein</fullName>
    </recommendedName>
</protein>
<dbReference type="SUPFAM" id="SSF50156">
    <property type="entry name" value="PDZ domain-like"/>
    <property type="match status" value="1"/>
</dbReference>
<keyword evidence="4" id="KW-0645">Protease</keyword>
<evidence type="ECO:0000256" key="10">
    <source>
        <dbReference type="ARBA" id="ARBA00023136"/>
    </source>
</evidence>
<comment type="similarity">
    <text evidence="3">Belongs to the peptidase M50B family.</text>
</comment>
<evidence type="ECO:0000256" key="9">
    <source>
        <dbReference type="ARBA" id="ARBA00023049"/>
    </source>
</evidence>
<keyword evidence="7" id="KW-0862">Zinc</keyword>
<evidence type="ECO:0000256" key="4">
    <source>
        <dbReference type="ARBA" id="ARBA00022670"/>
    </source>
</evidence>
<reference evidence="13 14" key="1">
    <citation type="journal article" date="2016" name="Nat. Commun.">
        <title>Thousands of microbial genomes shed light on interconnected biogeochemical processes in an aquifer system.</title>
        <authorList>
            <person name="Anantharaman K."/>
            <person name="Brown C.T."/>
            <person name="Hug L.A."/>
            <person name="Sharon I."/>
            <person name="Castelle C.J."/>
            <person name="Probst A.J."/>
            <person name="Thomas B.C."/>
            <person name="Singh A."/>
            <person name="Wilkins M.J."/>
            <person name="Karaoz U."/>
            <person name="Brodie E.L."/>
            <person name="Williams K.H."/>
            <person name="Hubbard S.S."/>
            <person name="Banfield J.F."/>
        </authorList>
    </citation>
    <scope>NUCLEOTIDE SEQUENCE [LARGE SCALE GENOMIC DNA]</scope>
</reference>
<keyword evidence="6" id="KW-0378">Hydrolase</keyword>
<evidence type="ECO:0000313" key="14">
    <source>
        <dbReference type="Proteomes" id="UP000179270"/>
    </source>
</evidence>
<feature type="transmembrane region" description="Helical" evidence="11">
    <location>
        <begin position="336"/>
        <end position="358"/>
    </location>
</feature>
<evidence type="ECO:0000256" key="2">
    <source>
        <dbReference type="ARBA" id="ARBA00004141"/>
    </source>
</evidence>
<evidence type="ECO:0000256" key="3">
    <source>
        <dbReference type="ARBA" id="ARBA00007931"/>
    </source>
</evidence>
<name>A0A1F7IAY2_9BACT</name>
<dbReference type="InterPro" id="IPR036034">
    <property type="entry name" value="PDZ_sf"/>
</dbReference>
<evidence type="ECO:0000256" key="8">
    <source>
        <dbReference type="ARBA" id="ARBA00022989"/>
    </source>
</evidence>
<dbReference type="PANTHER" id="PTHR42837">
    <property type="entry name" value="REGULATOR OF SIGMA-E PROTEASE RSEP"/>
    <property type="match status" value="1"/>
</dbReference>
<keyword evidence="9" id="KW-0482">Metalloprotease</keyword>
<evidence type="ECO:0000256" key="7">
    <source>
        <dbReference type="ARBA" id="ARBA00022833"/>
    </source>
</evidence>
<sequence>MSIIVFIIILGILVLVHEFGHFLAAKKNGVKVEEFGFGFPPRIFGKKIGETIYSINLFPIGGFVKLYGEEYHELDKTKSLPIATSSLKDRAFVYKKPWQKASIILAGVIGNFLLGWLVISFLFTQGVPTPVNKVLVEKVQTNSPAAEAGLKPKDFVVELQKGAKNYKLSSPNELTLLTQKFLGEEVNLSVERNGKKLNLLITPRKNPPKGQGPLGIVITSPFIEKKYPWYQAPFYGLIEAFNITKKIVVEFGRIIIQLITLHKPEVDVAGPIGIAQYTGQAIKFGKNAVLELLALLSLNLAVINILPFPALDGGRLVFVIYEWISKKKVNQKFEKYLNVIGFALLLTLAVFVTINDLIKIYR</sequence>
<dbReference type="EMBL" id="MGAF01000032">
    <property type="protein sequence ID" value="OGK40517.1"/>
    <property type="molecule type" value="Genomic_DNA"/>
</dbReference>
<gene>
    <name evidence="13" type="ORF">A3A74_02910</name>
</gene>
<keyword evidence="5 11" id="KW-0812">Transmembrane</keyword>
<dbReference type="InterPro" id="IPR008915">
    <property type="entry name" value="Peptidase_M50"/>
</dbReference>
<dbReference type="CDD" id="cd06163">
    <property type="entry name" value="S2P-M50_PDZ_RseP-like"/>
    <property type="match status" value="1"/>
</dbReference>
<evidence type="ECO:0000256" key="6">
    <source>
        <dbReference type="ARBA" id="ARBA00022801"/>
    </source>
</evidence>
<organism evidence="13 14">
    <name type="scientific">Candidatus Roizmanbacteria bacterium RIFCSPLOWO2_01_FULL_35_13</name>
    <dbReference type="NCBI Taxonomy" id="1802055"/>
    <lineage>
        <taxon>Bacteria</taxon>
        <taxon>Candidatus Roizmaniibacteriota</taxon>
    </lineage>
</organism>
<feature type="transmembrane region" description="Helical" evidence="11">
    <location>
        <begin position="103"/>
        <end position="123"/>
    </location>
</feature>
<evidence type="ECO:0000313" key="13">
    <source>
        <dbReference type="EMBL" id="OGK40517.1"/>
    </source>
</evidence>
<comment type="cofactor">
    <cofactor evidence="1">
        <name>Zn(2+)</name>
        <dbReference type="ChEBI" id="CHEBI:29105"/>
    </cofactor>
</comment>